<dbReference type="RefSeq" id="WP_038243402.1">
    <property type="nucleotide sequence ID" value="NZ_BNER01000002.1"/>
</dbReference>
<evidence type="ECO:0000313" key="3">
    <source>
        <dbReference type="Proteomes" id="UP000028875"/>
    </source>
</evidence>
<dbReference type="STRING" id="1462526.BN990_01742"/>
<dbReference type="EMBL" id="CCDP010000001">
    <property type="protein sequence ID" value="CDQ39441.1"/>
    <property type="molecule type" value="Genomic_DNA"/>
</dbReference>
<dbReference type="AlphaFoldDB" id="A0A024QBX2"/>
<dbReference type="PANTHER" id="PTHR46387">
    <property type="entry name" value="POLYNUCLEOTIDYL TRANSFERASE, RIBONUCLEASE H-LIKE SUPERFAMILY PROTEIN"/>
    <property type="match status" value="1"/>
</dbReference>
<comment type="caution">
    <text evidence="2">The sequence shown here is derived from an EMBL/GenBank/DDBJ whole genome shotgun (WGS) entry which is preliminary data.</text>
</comment>
<dbReference type="CDD" id="cd09279">
    <property type="entry name" value="RNase_HI_like"/>
    <property type="match status" value="1"/>
</dbReference>
<dbReference type="SUPFAM" id="SSF53098">
    <property type="entry name" value="Ribonuclease H-like"/>
    <property type="match status" value="1"/>
</dbReference>
<dbReference type="PROSITE" id="PS50879">
    <property type="entry name" value="RNASE_H_1"/>
    <property type="match status" value="1"/>
</dbReference>
<dbReference type="NCBIfam" id="NF005822">
    <property type="entry name" value="PRK07708.1"/>
    <property type="match status" value="1"/>
</dbReference>
<feature type="domain" description="RNase H type-1" evidence="1">
    <location>
        <begin position="70"/>
        <end position="207"/>
    </location>
</feature>
<keyword evidence="3" id="KW-1185">Reference proteome</keyword>
<dbReference type="PANTHER" id="PTHR46387:SF2">
    <property type="entry name" value="RIBONUCLEASE HI"/>
    <property type="match status" value="1"/>
</dbReference>
<dbReference type="GO" id="GO:0004523">
    <property type="term" value="F:RNA-DNA hybrid ribonuclease activity"/>
    <property type="evidence" value="ECO:0007669"/>
    <property type="project" value="InterPro"/>
</dbReference>
<dbReference type="InterPro" id="IPR036397">
    <property type="entry name" value="RNaseH_sf"/>
</dbReference>
<dbReference type="Pfam" id="PF13456">
    <property type="entry name" value="RVT_3"/>
    <property type="match status" value="1"/>
</dbReference>
<protein>
    <submittedName>
        <fullName evidence="2">Bifunctional RNase H/acid phosphatase</fullName>
    </submittedName>
</protein>
<dbReference type="GO" id="GO:0003676">
    <property type="term" value="F:nucleic acid binding"/>
    <property type="evidence" value="ECO:0007669"/>
    <property type="project" value="InterPro"/>
</dbReference>
<evidence type="ECO:0000259" key="1">
    <source>
        <dbReference type="PROSITE" id="PS50879"/>
    </source>
</evidence>
<organism evidence="2 3">
    <name type="scientific">Virgibacillus massiliensis</name>
    <dbReference type="NCBI Taxonomy" id="1462526"/>
    <lineage>
        <taxon>Bacteria</taxon>
        <taxon>Bacillati</taxon>
        <taxon>Bacillota</taxon>
        <taxon>Bacilli</taxon>
        <taxon>Bacillales</taxon>
        <taxon>Bacillaceae</taxon>
        <taxon>Virgibacillus</taxon>
    </lineage>
</organism>
<dbReference type="eggNOG" id="COG0328">
    <property type="taxonomic scope" value="Bacteria"/>
</dbReference>
<dbReference type="Proteomes" id="UP000028875">
    <property type="component" value="Unassembled WGS sequence"/>
</dbReference>
<name>A0A024QBX2_9BACI</name>
<dbReference type="OrthoDB" id="2680098at2"/>
<reference evidence="3" key="2">
    <citation type="submission" date="2014-05" db="EMBL/GenBank/DDBJ databases">
        <title>Draft genome sequence of Virgibacillus massiliensis Vm-5.</title>
        <authorList>
            <person name="Khelaifia S."/>
            <person name="Croce O."/>
            <person name="Lagier J.C."/>
            <person name="Raoult D."/>
        </authorList>
    </citation>
    <scope>NUCLEOTIDE SEQUENCE [LARGE SCALE GENOMIC DNA]</scope>
    <source>
        <strain evidence="3">Vm-5</strain>
    </source>
</reference>
<dbReference type="InterPro" id="IPR002156">
    <property type="entry name" value="RNaseH_domain"/>
</dbReference>
<sequence length="217" mass="25259">MKVRMEFTYRTPKGAEMTCFSEEMKVPKALLLTEDLERTGRLKKITYVDKHDTTWSMKELQRHIEELKTEVHDIILYFDGGFDPETNQSGLGCVLYYKQNNKSFRLRKNALVEELKTNNEAEYAALHLALQELHSLEAHHIPITIIGDSNVVINQLRGEWPCYEFELSRWADRIDAKLEKLGMEPEYVLVSRNKNKEADQLASQALRKIEVVSTKEI</sequence>
<evidence type="ECO:0000313" key="2">
    <source>
        <dbReference type="EMBL" id="CDQ39441.1"/>
    </source>
</evidence>
<proteinExistence type="predicted"/>
<gene>
    <name evidence="2" type="ORF">BN990_01742</name>
</gene>
<accession>A0A024QBX2</accession>
<dbReference type="Gene3D" id="3.30.420.10">
    <property type="entry name" value="Ribonuclease H-like superfamily/Ribonuclease H"/>
    <property type="match status" value="1"/>
</dbReference>
<reference evidence="2 3" key="1">
    <citation type="submission" date="2014-03" db="EMBL/GenBank/DDBJ databases">
        <authorList>
            <person name="Urmite Genomes U."/>
        </authorList>
    </citation>
    <scope>NUCLEOTIDE SEQUENCE [LARGE SCALE GENOMIC DNA]</scope>
    <source>
        <strain evidence="2 3">Vm-5</strain>
    </source>
</reference>
<dbReference type="InterPro" id="IPR012337">
    <property type="entry name" value="RNaseH-like_sf"/>
</dbReference>